<keyword evidence="10" id="KW-1185">Reference proteome</keyword>
<name>A0ABV4TVC4_9GAMM</name>
<evidence type="ECO:0000256" key="4">
    <source>
        <dbReference type="ARBA" id="ARBA00022475"/>
    </source>
</evidence>
<evidence type="ECO:0000256" key="8">
    <source>
        <dbReference type="SAM" id="Phobius"/>
    </source>
</evidence>
<dbReference type="Gene3D" id="3.30.2090.10">
    <property type="entry name" value="Multidrug efflux transporter AcrB TolC docking domain, DN and DC subdomains"/>
    <property type="match status" value="2"/>
</dbReference>
<feature type="transmembrane region" description="Helical" evidence="8">
    <location>
        <begin position="390"/>
        <end position="412"/>
    </location>
</feature>
<dbReference type="RefSeq" id="WP_373656069.1">
    <property type="nucleotide sequence ID" value="NZ_JBGUAW010000007.1"/>
</dbReference>
<dbReference type="SUPFAM" id="SSF82714">
    <property type="entry name" value="Multidrug efflux transporter AcrB TolC docking domain, DN and DC subdomains"/>
    <property type="match status" value="2"/>
</dbReference>
<dbReference type="Pfam" id="PF00873">
    <property type="entry name" value="ACR_tran"/>
    <property type="match status" value="1"/>
</dbReference>
<evidence type="ECO:0000256" key="1">
    <source>
        <dbReference type="ARBA" id="ARBA00004651"/>
    </source>
</evidence>
<evidence type="ECO:0000256" key="7">
    <source>
        <dbReference type="ARBA" id="ARBA00023136"/>
    </source>
</evidence>
<feature type="transmembrane region" description="Helical" evidence="8">
    <location>
        <begin position="342"/>
        <end position="358"/>
    </location>
</feature>
<feature type="transmembrane region" description="Helical" evidence="8">
    <location>
        <begin position="526"/>
        <end position="545"/>
    </location>
</feature>
<keyword evidence="4" id="KW-1003">Cell membrane</keyword>
<feature type="transmembrane region" description="Helical" evidence="8">
    <location>
        <begin position="433"/>
        <end position="455"/>
    </location>
</feature>
<protein>
    <submittedName>
        <fullName evidence="9">Efflux RND transporter permease subunit</fullName>
    </submittedName>
</protein>
<dbReference type="Gene3D" id="3.30.70.1430">
    <property type="entry name" value="Multidrug efflux transporter AcrB pore domain"/>
    <property type="match status" value="2"/>
</dbReference>
<evidence type="ECO:0000313" key="9">
    <source>
        <dbReference type="EMBL" id="MFA9461281.1"/>
    </source>
</evidence>
<comment type="caution">
    <text evidence="9">The sequence shown here is derived from an EMBL/GenBank/DDBJ whole genome shotgun (WGS) entry which is preliminary data.</text>
</comment>
<dbReference type="Gene3D" id="3.30.70.1320">
    <property type="entry name" value="Multidrug efflux transporter AcrB pore domain like"/>
    <property type="match status" value="1"/>
</dbReference>
<dbReference type="Proteomes" id="UP001575181">
    <property type="component" value="Unassembled WGS sequence"/>
</dbReference>
<comment type="similarity">
    <text evidence="2">Belongs to the resistance-nodulation-cell division (RND) (TC 2.A.6) family.</text>
</comment>
<feature type="transmembrane region" description="Helical" evidence="8">
    <location>
        <begin position="1005"/>
        <end position="1027"/>
    </location>
</feature>
<dbReference type="Gene3D" id="1.20.1640.10">
    <property type="entry name" value="Multidrug efflux transporter AcrB transmembrane domain"/>
    <property type="match status" value="2"/>
</dbReference>
<reference evidence="9 10" key="1">
    <citation type="submission" date="2024-08" db="EMBL/GenBank/DDBJ databases">
        <title>Whole-genome sequencing of halo(alkali)philic microorganisms from hypersaline lakes.</title>
        <authorList>
            <person name="Sorokin D.Y."/>
            <person name="Merkel A.Y."/>
            <person name="Messina E."/>
            <person name="Yakimov M."/>
        </authorList>
    </citation>
    <scope>NUCLEOTIDE SEQUENCE [LARGE SCALE GENOMIC DNA]</scope>
    <source>
        <strain evidence="9 10">Cl-TMA</strain>
    </source>
</reference>
<feature type="transmembrane region" description="Helical" evidence="8">
    <location>
        <begin position="475"/>
        <end position="496"/>
    </location>
</feature>
<feature type="transmembrane region" description="Helical" evidence="8">
    <location>
        <begin position="12"/>
        <end position="32"/>
    </location>
</feature>
<dbReference type="InterPro" id="IPR004763">
    <property type="entry name" value="CusA-like"/>
</dbReference>
<evidence type="ECO:0000256" key="6">
    <source>
        <dbReference type="ARBA" id="ARBA00022989"/>
    </source>
</evidence>
<keyword evidence="7 8" id="KW-0472">Membrane</keyword>
<evidence type="ECO:0000313" key="10">
    <source>
        <dbReference type="Proteomes" id="UP001575181"/>
    </source>
</evidence>
<keyword evidence="3" id="KW-0813">Transport</keyword>
<evidence type="ECO:0000256" key="5">
    <source>
        <dbReference type="ARBA" id="ARBA00022692"/>
    </source>
</evidence>
<feature type="transmembrane region" description="Helical" evidence="8">
    <location>
        <begin position="915"/>
        <end position="941"/>
    </location>
</feature>
<dbReference type="PANTHER" id="PTHR32063">
    <property type="match status" value="1"/>
</dbReference>
<proteinExistence type="inferred from homology"/>
<dbReference type="NCBIfam" id="TIGR00914">
    <property type="entry name" value="2A0601"/>
    <property type="match status" value="1"/>
</dbReference>
<dbReference type="PANTHER" id="PTHR32063:SF19">
    <property type="entry name" value="CATION EFFLUX SYSTEM PROTEIN CUSA"/>
    <property type="match status" value="1"/>
</dbReference>
<dbReference type="Gene3D" id="3.30.70.1440">
    <property type="entry name" value="Multidrug efflux transporter AcrB pore domain"/>
    <property type="match status" value="1"/>
</dbReference>
<dbReference type="SUPFAM" id="SSF82693">
    <property type="entry name" value="Multidrug efflux transporter AcrB pore domain, PN1, PN2, PC1 and PC2 subdomains"/>
    <property type="match status" value="2"/>
</dbReference>
<feature type="transmembrane region" description="Helical" evidence="8">
    <location>
        <begin position="973"/>
        <end position="993"/>
    </location>
</feature>
<evidence type="ECO:0000256" key="2">
    <source>
        <dbReference type="ARBA" id="ARBA00010942"/>
    </source>
</evidence>
<dbReference type="InterPro" id="IPR001036">
    <property type="entry name" value="Acrflvin-R"/>
</dbReference>
<dbReference type="PRINTS" id="PR00702">
    <property type="entry name" value="ACRIFLAVINRP"/>
</dbReference>
<organism evidence="9 10">
    <name type="scientific">Thiohalorhabdus methylotrophus</name>
    <dbReference type="NCBI Taxonomy" id="3242694"/>
    <lineage>
        <taxon>Bacteria</taxon>
        <taxon>Pseudomonadati</taxon>
        <taxon>Pseudomonadota</taxon>
        <taxon>Gammaproteobacteria</taxon>
        <taxon>Thiohalorhabdales</taxon>
        <taxon>Thiohalorhabdaceae</taxon>
        <taxon>Thiohalorhabdus</taxon>
    </lineage>
</organism>
<dbReference type="InterPro" id="IPR027463">
    <property type="entry name" value="AcrB_DN_DC_subdom"/>
</dbReference>
<dbReference type="SUPFAM" id="SSF82866">
    <property type="entry name" value="Multidrug efflux transporter AcrB transmembrane domain"/>
    <property type="match status" value="2"/>
</dbReference>
<gene>
    <name evidence="9" type="ORF">ACERLL_10635</name>
</gene>
<dbReference type="EMBL" id="JBGUAW010000007">
    <property type="protein sequence ID" value="MFA9461281.1"/>
    <property type="molecule type" value="Genomic_DNA"/>
</dbReference>
<evidence type="ECO:0000256" key="3">
    <source>
        <dbReference type="ARBA" id="ARBA00022448"/>
    </source>
</evidence>
<feature type="transmembrane region" description="Helical" evidence="8">
    <location>
        <begin position="365"/>
        <end position="384"/>
    </location>
</feature>
<feature type="transmembrane region" description="Helical" evidence="8">
    <location>
        <begin position="889"/>
        <end position="909"/>
    </location>
</feature>
<keyword evidence="6 8" id="KW-1133">Transmembrane helix</keyword>
<comment type="subcellular location">
    <subcellularLocation>
        <location evidence="1">Cell membrane</location>
        <topology evidence="1">Multi-pass membrane protein</topology>
    </subcellularLocation>
</comment>
<feature type="transmembrane region" description="Helical" evidence="8">
    <location>
        <begin position="863"/>
        <end position="882"/>
    </location>
</feature>
<accession>A0ABV4TVC4</accession>
<sequence>MIRRVIEWSLANRFLVVVGALLLLGWGIFAMLRTPLDAIPDLSDVQVIIKTEYPGQAPQVVEDQVTYPLTTTMLSVPGTKAVRGYSFFGDSYVYVVFEDGTDMYWARSRVLEYLNEAASELPDGVQPSLGPDATSVGWIYQYALVDRTGQHSLAELRSLQDWFLKYELQTVEGVAEVAAVGGMVRQYQVVVDPEKLLALEIPLSRVKKALQRGNQEAGGSVVEMAEAEYMVRARGYVDSLDDLRTIPVAVDSDGTPIHIRDVAEVRFGPELRRGVAELNGNGEVAGGIIVMRYGENALATIDRVKARLEKLKDGLPEGVEIVPTYDRSGLITDAVDTLRDRLIEELLIVAAVALIFLFHLRSTFVAVVALPLGILGAFVVMYYQGINANIMSLGGIALAIGTMVDGAMVMIENAHKHLERDPEAERWEVVRRTAVEVGPALFFSLLIIALSFVPVFALEAQEGRLFAPLAFTKTYAMAIAAGLSITLVPVLMGYFIRGRIRGESENPVNRAVTAAYRPVIGAALRFPKTTVALTVAVLASTYYPYSKLGTEFMPPLWEGDLLYMPTTDPGISIGKAKQLLQQTDKIIQSFPEVETTFGKVGRAETATDPAPLTMIETTITLKPKSEWREGMTVEKLKRELDRAIDIPGLTDAWTMPIKTRIDMLATGIKTPVGIKVAGPELAGIQELAGRIEQVLAEVPGTASAYAERTASGRYVSVDVDRALAARYGLNVADVQEVVRTAVGGMNVTQSVEGRERYPINLRYPREYRDRLEELRQVRVATPTGAQVPLTQVADIRVETGPPMIKSDNARLNGYVYLDIQNVDIGTYVQRAKKAVAEQVDIPPGYSLTWSGQYEYMQRAMAKLQLLVPLTLVIIALLLYLNFRRLTEVAVVLGTVPFALVGGFWLFYLLGYDLSIAAGVGFIALAGVAVEIGVVMLVYLNLAVQRYREEGRLEEEGGLREAIMDGALRRIRPIAMTVLATTLGLLPIMIGHGTGSQVMKRIAGPMVGGMVTTTILTLIVIPVVYRWVQGWRVRQR</sequence>
<keyword evidence="5 8" id="KW-0812">Transmembrane</keyword>